<sequence length="175" mass="19158">MRIWHFALMLLASTGTVQAQMLENTPVDGGRADEDNSWKYFYFHKNGVSQEQARADIIQCYGYTQNLTLMKQGSNPTYMSVPYGGTTGLSPLAAGLVGGAGGLAGALIAGFMNAGERRAMERTNLRKCFGFKGYDRYEMTKEEHEDLHEGDADVVRARLVALATGEAPAEERLVP</sequence>
<protein>
    <recommendedName>
        <fullName evidence="5">Glycine zipper family protein</fullName>
    </recommendedName>
</protein>
<accession>A0A395LLE6</accession>
<keyword evidence="1" id="KW-1133">Transmembrane helix</keyword>
<feature type="transmembrane region" description="Helical" evidence="1">
    <location>
        <begin position="92"/>
        <end position="112"/>
    </location>
</feature>
<dbReference type="Proteomes" id="UP000254101">
    <property type="component" value="Unassembled WGS sequence"/>
</dbReference>
<keyword evidence="1" id="KW-0812">Transmembrane</keyword>
<dbReference type="OrthoDB" id="7390991at2"/>
<gene>
    <name evidence="3" type="ORF">DL238_07810</name>
</gene>
<dbReference type="RefSeq" id="WP_115491739.1">
    <property type="nucleotide sequence ID" value="NZ_JACHWW010000001.1"/>
</dbReference>
<evidence type="ECO:0000256" key="2">
    <source>
        <dbReference type="SAM" id="SignalP"/>
    </source>
</evidence>
<dbReference type="AlphaFoldDB" id="A0A395LLE6"/>
<organism evidence="3 4">
    <name type="scientific">Alteriqipengyuania lutimaris</name>
    <dbReference type="NCBI Taxonomy" id="1538146"/>
    <lineage>
        <taxon>Bacteria</taxon>
        <taxon>Pseudomonadati</taxon>
        <taxon>Pseudomonadota</taxon>
        <taxon>Alphaproteobacteria</taxon>
        <taxon>Sphingomonadales</taxon>
        <taxon>Erythrobacteraceae</taxon>
        <taxon>Alteriqipengyuania</taxon>
    </lineage>
</organism>
<keyword evidence="2" id="KW-0732">Signal</keyword>
<feature type="chain" id="PRO_5017332573" description="Glycine zipper family protein" evidence="2">
    <location>
        <begin position="20"/>
        <end position="175"/>
    </location>
</feature>
<evidence type="ECO:0000313" key="4">
    <source>
        <dbReference type="Proteomes" id="UP000254101"/>
    </source>
</evidence>
<comment type="caution">
    <text evidence="3">The sequence shown here is derived from an EMBL/GenBank/DDBJ whole genome shotgun (WGS) entry which is preliminary data.</text>
</comment>
<reference evidence="3 4" key="1">
    <citation type="submission" date="2018-07" db="EMBL/GenBank/DDBJ databases">
        <title>Erythrobacter nanhaiensis sp. nov., a novel member of the genus Erythrobacter isolated from the South China Sea.</title>
        <authorList>
            <person name="Chen X."/>
            <person name="Liu J."/>
        </authorList>
    </citation>
    <scope>NUCLEOTIDE SEQUENCE [LARGE SCALE GENOMIC DNA]</scope>
    <source>
        <strain evidence="3 4">S-5</strain>
    </source>
</reference>
<evidence type="ECO:0008006" key="5">
    <source>
        <dbReference type="Google" id="ProtNLM"/>
    </source>
</evidence>
<feature type="signal peptide" evidence="2">
    <location>
        <begin position="1"/>
        <end position="19"/>
    </location>
</feature>
<proteinExistence type="predicted"/>
<evidence type="ECO:0000256" key="1">
    <source>
        <dbReference type="SAM" id="Phobius"/>
    </source>
</evidence>
<evidence type="ECO:0000313" key="3">
    <source>
        <dbReference type="EMBL" id="RDS77519.1"/>
    </source>
</evidence>
<name>A0A395LLE6_9SPHN</name>
<keyword evidence="1" id="KW-0472">Membrane</keyword>
<keyword evidence="4" id="KW-1185">Reference proteome</keyword>
<dbReference type="EMBL" id="QRBB01000001">
    <property type="protein sequence ID" value="RDS77519.1"/>
    <property type="molecule type" value="Genomic_DNA"/>
</dbReference>